<organism evidence="2 3">
    <name type="scientific">Leifsonia shinshuensis</name>
    <dbReference type="NCBI Taxonomy" id="150026"/>
    <lineage>
        <taxon>Bacteria</taxon>
        <taxon>Bacillati</taxon>
        <taxon>Actinomycetota</taxon>
        <taxon>Actinomycetes</taxon>
        <taxon>Micrococcales</taxon>
        <taxon>Microbacteriaceae</taxon>
        <taxon>Leifsonia</taxon>
    </lineage>
</organism>
<reference evidence="2 3" key="1">
    <citation type="submission" date="2020-07" db="EMBL/GenBank/DDBJ databases">
        <title>Sequencing the genomes of 1000 actinobacteria strains.</title>
        <authorList>
            <person name="Klenk H.-P."/>
        </authorList>
    </citation>
    <scope>NUCLEOTIDE SEQUENCE [LARGE SCALE GENOMIC DNA]</scope>
    <source>
        <strain evidence="2 3">DSM 15165</strain>
    </source>
</reference>
<sequence>MTEPVRGGEDGGDAVARFERAASAWSARSGSATVPVPAGLVGALLVEGASDRAACREACRLLGVDPAGSGVAILPMGGAMSVRRFVGLLRPAQLRLHGLCDAGERGFFERAGLDERSVSVCRPDLEGELLRALGVERAEAVLAREGDLGLFRTFQRQPAQRERPALAQLHRFLGTTSGRKERYGQVLTAELAPAELPAPLREAVEAVLRR</sequence>
<evidence type="ECO:0000313" key="3">
    <source>
        <dbReference type="Proteomes" id="UP000578352"/>
    </source>
</evidence>
<comment type="caution">
    <text evidence="2">The sequence shown here is derived from an EMBL/GenBank/DDBJ whole genome shotgun (WGS) entry which is preliminary data.</text>
</comment>
<dbReference type="AlphaFoldDB" id="A0A853CSI8"/>
<protein>
    <recommendedName>
        <fullName evidence="1">OLD protein-like TOPRIM domain-containing protein</fullName>
    </recommendedName>
</protein>
<dbReference type="Proteomes" id="UP000578352">
    <property type="component" value="Unassembled WGS sequence"/>
</dbReference>
<name>A0A853CSI8_9MICO</name>
<dbReference type="EMBL" id="JACCFL010000001">
    <property type="protein sequence ID" value="NYJ22184.1"/>
    <property type="molecule type" value="Genomic_DNA"/>
</dbReference>
<feature type="domain" description="OLD protein-like TOPRIM" evidence="1">
    <location>
        <begin position="43"/>
        <end position="101"/>
    </location>
</feature>
<proteinExistence type="predicted"/>
<dbReference type="RefSeq" id="WP_343063417.1">
    <property type="nucleotide sequence ID" value="NZ_BAABEH010000001.1"/>
</dbReference>
<gene>
    <name evidence="2" type="ORF">HNR13_000471</name>
</gene>
<dbReference type="InterPro" id="IPR034139">
    <property type="entry name" value="TOPRIM_OLD"/>
</dbReference>
<dbReference type="Pfam" id="PF20469">
    <property type="entry name" value="OLD-like_TOPRIM"/>
    <property type="match status" value="1"/>
</dbReference>
<evidence type="ECO:0000313" key="2">
    <source>
        <dbReference type="EMBL" id="NYJ22184.1"/>
    </source>
</evidence>
<evidence type="ECO:0000259" key="1">
    <source>
        <dbReference type="Pfam" id="PF20469"/>
    </source>
</evidence>
<accession>A0A853CSI8</accession>